<evidence type="ECO:0000256" key="1">
    <source>
        <dbReference type="SAM" id="MobiDB-lite"/>
    </source>
</evidence>
<dbReference type="Proteomes" id="UP001151760">
    <property type="component" value="Unassembled WGS sequence"/>
</dbReference>
<accession>A0ABQ5F926</accession>
<gene>
    <name evidence="2" type="ORF">Tco_1002956</name>
</gene>
<organism evidence="2 3">
    <name type="scientific">Tanacetum coccineum</name>
    <dbReference type="NCBI Taxonomy" id="301880"/>
    <lineage>
        <taxon>Eukaryota</taxon>
        <taxon>Viridiplantae</taxon>
        <taxon>Streptophyta</taxon>
        <taxon>Embryophyta</taxon>
        <taxon>Tracheophyta</taxon>
        <taxon>Spermatophyta</taxon>
        <taxon>Magnoliopsida</taxon>
        <taxon>eudicotyledons</taxon>
        <taxon>Gunneridae</taxon>
        <taxon>Pentapetalae</taxon>
        <taxon>asterids</taxon>
        <taxon>campanulids</taxon>
        <taxon>Asterales</taxon>
        <taxon>Asteraceae</taxon>
        <taxon>Asteroideae</taxon>
        <taxon>Anthemideae</taxon>
        <taxon>Anthemidinae</taxon>
        <taxon>Tanacetum</taxon>
    </lineage>
</organism>
<sequence>MTSTRASISKASKRPKINIIPPKQLFVDLTHDDTKTPSPEHQLASPSASNAPSKTPSTKGTSSSSINYTPKSPTSSTSPSINGYLNSPTSPPPRVPLPPPTQENTSMDITLTLSPITSLDIQFNTPSPSPPIFGHPIPWNLLEAHRDSYMAPLPHHDLRYPWLRYQVDGYDEGIIHSYELTEGMRQTLGDRLSMIYTGDDGEALFTSLVKLGGGMDVKGRLSGIRDYWNEISSDRDFLGPAPSYVYIRDLMRRLCHRMIACSISGRGQRAEKVTGVDLFYLQTMDCGTANVPHLLAHYLFHHAEGRKSGARLSGGHFIRRLAAHFGLISNERLRGLSVVVNKLPVIVLHKLGRLNICSRYGDTWAWVAPGPERQQAATASTPAAAEGAPIADEGAQAVPASLPGNSTSPPAPSAPDHHV</sequence>
<feature type="region of interest" description="Disordered" evidence="1">
    <location>
        <begin position="375"/>
        <end position="419"/>
    </location>
</feature>
<protein>
    <submittedName>
        <fullName evidence="2">Uncharacterized protein</fullName>
    </submittedName>
</protein>
<reference evidence="2" key="1">
    <citation type="journal article" date="2022" name="Int. J. Mol. Sci.">
        <title>Draft Genome of Tanacetum Coccineum: Genomic Comparison of Closely Related Tanacetum-Family Plants.</title>
        <authorList>
            <person name="Yamashiro T."/>
            <person name="Shiraishi A."/>
            <person name="Nakayama K."/>
            <person name="Satake H."/>
        </authorList>
    </citation>
    <scope>NUCLEOTIDE SEQUENCE</scope>
</reference>
<feature type="compositionally biased region" description="Polar residues" evidence="1">
    <location>
        <begin position="36"/>
        <end position="51"/>
    </location>
</feature>
<feature type="compositionally biased region" description="Polar residues" evidence="1">
    <location>
        <begin position="1"/>
        <end position="10"/>
    </location>
</feature>
<feature type="compositionally biased region" description="Low complexity" evidence="1">
    <location>
        <begin position="376"/>
        <end position="395"/>
    </location>
</feature>
<keyword evidence="3" id="KW-1185">Reference proteome</keyword>
<reference evidence="2" key="2">
    <citation type="submission" date="2022-01" db="EMBL/GenBank/DDBJ databases">
        <authorList>
            <person name="Yamashiro T."/>
            <person name="Shiraishi A."/>
            <person name="Satake H."/>
            <person name="Nakayama K."/>
        </authorList>
    </citation>
    <scope>NUCLEOTIDE SEQUENCE</scope>
</reference>
<evidence type="ECO:0000313" key="3">
    <source>
        <dbReference type="Proteomes" id="UP001151760"/>
    </source>
</evidence>
<dbReference type="EMBL" id="BQNB010017109">
    <property type="protein sequence ID" value="GJT59423.1"/>
    <property type="molecule type" value="Genomic_DNA"/>
</dbReference>
<evidence type="ECO:0000313" key="2">
    <source>
        <dbReference type="EMBL" id="GJT59423.1"/>
    </source>
</evidence>
<comment type="caution">
    <text evidence="2">The sequence shown here is derived from an EMBL/GenBank/DDBJ whole genome shotgun (WGS) entry which is preliminary data.</text>
</comment>
<feature type="region of interest" description="Disordered" evidence="1">
    <location>
        <begin position="1"/>
        <end position="106"/>
    </location>
</feature>
<proteinExistence type="predicted"/>
<feature type="compositionally biased region" description="Low complexity" evidence="1">
    <location>
        <begin position="52"/>
        <end position="80"/>
    </location>
</feature>
<feature type="compositionally biased region" description="Pro residues" evidence="1">
    <location>
        <begin position="89"/>
        <end position="101"/>
    </location>
</feature>
<name>A0ABQ5F926_9ASTR</name>